<evidence type="ECO:0000313" key="4">
    <source>
        <dbReference type="EMBL" id="CAD8327162.1"/>
    </source>
</evidence>
<dbReference type="Gene3D" id="1.10.510.10">
    <property type="entry name" value="Transferase(Phosphotransferase) domain 1"/>
    <property type="match status" value="1"/>
</dbReference>
<sequence>MAPPRPGHWPIDSPVVPFDYPNDKETPKLHHMNGVISSVVSQSSPPQSYASDQQPNGNVASTVAAGAGRAAQRALERLTRDSRLFRDYQGMGGHSASGSEIASIDPSDLDVGRMLGRGGFSEVHEAIWLPSSVAEEGDGQETTCPKKRYAVKYLRASVMKDKKKFERGAADLAIEAKLLSAFDHPNIIKMHGITAGSIMDNIAQGTECSFFLVVDRLCDTLDNRMEAWKGKSERYSFLLYRATRDPRGTKRRAQLVERLRVALDLARAVQYLHDNSVAFRDIKPENIGFDNGGVLKLFDFGLAKEVKPSRRYADGTYRLTGNTGSRRYMAPEVAKARPYNLSVDSYSFGILLWEMLALEKPFKGYNELRHMQEVVEGGVRPMIDRYNEHSHWPAEVQDLIETCWDADWHERPTFVDIVNVLEPCADEDGSKHRRRFSSRSYSKGASPRIGGTQRVGSFVQARGEAV</sequence>
<organism evidence="4">
    <name type="scientific">Pseudictyota dubia</name>
    <dbReference type="NCBI Taxonomy" id="2749911"/>
    <lineage>
        <taxon>Eukaryota</taxon>
        <taxon>Sar</taxon>
        <taxon>Stramenopiles</taxon>
        <taxon>Ochrophyta</taxon>
        <taxon>Bacillariophyta</taxon>
        <taxon>Mediophyceae</taxon>
        <taxon>Biddulphiophycidae</taxon>
        <taxon>Eupodiscales</taxon>
        <taxon>Odontellaceae</taxon>
        <taxon>Pseudictyota</taxon>
    </lineage>
</organism>
<name>A0A7R9WM56_9STRA</name>
<protein>
    <recommendedName>
        <fullName evidence="3">Protein kinase domain-containing protein</fullName>
    </recommendedName>
</protein>
<evidence type="ECO:0000259" key="3">
    <source>
        <dbReference type="PROSITE" id="PS50011"/>
    </source>
</evidence>
<feature type="compositionally biased region" description="Polar residues" evidence="2">
    <location>
        <begin position="49"/>
        <end position="60"/>
    </location>
</feature>
<dbReference type="PANTHER" id="PTHR44329">
    <property type="entry name" value="SERINE/THREONINE-PROTEIN KINASE TNNI3K-RELATED"/>
    <property type="match status" value="1"/>
</dbReference>
<dbReference type="Pfam" id="PF00069">
    <property type="entry name" value="Pkinase"/>
    <property type="match status" value="1"/>
</dbReference>
<proteinExistence type="predicted"/>
<dbReference type="PANTHER" id="PTHR44329:SF289">
    <property type="entry name" value="SERINE_THREONINE-PROTEIN KINASE VIK"/>
    <property type="match status" value="1"/>
</dbReference>
<feature type="binding site" evidence="1">
    <location>
        <position position="147"/>
    </location>
    <ligand>
        <name>ATP</name>
        <dbReference type="ChEBI" id="CHEBI:30616"/>
    </ligand>
</feature>
<dbReference type="InterPro" id="IPR011009">
    <property type="entry name" value="Kinase-like_dom_sf"/>
</dbReference>
<evidence type="ECO:0000256" key="2">
    <source>
        <dbReference type="SAM" id="MobiDB-lite"/>
    </source>
</evidence>
<dbReference type="GO" id="GO:0004674">
    <property type="term" value="F:protein serine/threonine kinase activity"/>
    <property type="evidence" value="ECO:0007669"/>
    <property type="project" value="TreeGrafter"/>
</dbReference>
<dbReference type="SMART" id="SM00220">
    <property type="entry name" value="S_TKc"/>
    <property type="match status" value="1"/>
</dbReference>
<dbReference type="InterPro" id="IPR000719">
    <property type="entry name" value="Prot_kinase_dom"/>
</dbReference>
<reference evidence="4" key="1">
    <citation type="submission" date="2021-01" db="EMBL/GenBank/DDBJ databases">
        <authorList>
            <person name="Corre E."/>
            <person name="Pelletier E."/>
            <person name="Niang G."/>
            <person name="Scheremetjew M."/>
            <person name="Finn R."/>
            <person name="Kale V."/>
            <person name="Holt S."/>
            <person name="Cochrane G."/>
            <person name="Meng A."/>
            <person name="Brown T."/>
            <person name="Cohen L."/>
        </authorList>
    </citation>
    <scope>NUCLEOTIDE SEQUENCE</scope>
    <source>
        <strain evidence="4">CCMP147</strain>
    </source>
</reference>
<dbReference type="AlphaFoldDB" id="A0A7R9WM56"/>
<feature type="domain" description="Protein kinase" evidence="3">
    <location>
        <begin position="109"/>
        <end position="425"/>
    </location>
</feature>
<accession>A0A7R9WM56</accession>
<dbReference type="EMBL" id="HBED01050573">
    <property type="protein sequence ID" value="CAD8327162.1"/>
    <property type="molecule type" value="Transcribed_RNA"/>
</dbReference>
<dbReference type="GO" id="GO:0005524">
    <property type="term" value="F:ATP binding"/>
    <property type="evidence" value="ECO:0007669"/>
    <property type="project" value="UniProtKB-UniRule"/>
</dbReference>
<feature type="region of interest" description="Disordered" evidence="2">
    <location>
        <begin position="35"/>
        <end position="60"/>
    </location>
</feature>
<dbReference type="PROSITE" id="PS00107">
    <property type="entry name" value="PROTEIN_KINASE_ATP"/>
    <property type="match status" value="1"/>
</dbReference>
<keyword evidence="1" id="KW-0067">ATP-binding</keyword>
<dbReference type="Gene3D" id="3.30.200.20">
    <property type="entry name" value="Phosphorylase Kinase, domain 1"/>
    <property type="match status" value="1"/>
</dbReference>
<dbReference type="SUPFAM" id="SSF56112">
    <property type="entry name" value="Protein kinase-like (PK-like)"/>
    <property type="match status" value="1"/>
</dbReference>
<keyword evidence="1" id="KW-0547">Nucleotide-binding</keyword>
<feature type="compositionally biased region" description="Low complexity" evidence="2">
    <location>
        <begin position="37"/>
        <end position="48"/>
    </location>
</feature>
<dbReference type="InterPro" id="IPR051681">
    <property type="entry name" value="Ser/Thr_Kinases-Pseudokinases"/>
</dbReference>
<feature type="region of interest" description="Disordered" evidence="2">
    <location>
        <begin position="428"/>
        <end position="452"/>
    </location>
</feature>
<dbReference type="InterPro" id="IPR017441">
    <property type="entry name" value="Protein_kinase_ATP_BS"/>
</dbReference>
<gene>
    <name evidence="4" type="ORF">TDUB1175_LOCUS25589</name>
</gene>
<dbReference type="PROSITE" id="PS50011">
    <property type="entry name" value="PROTEIN_KINASE_DOM"/>
    <property type="match status" value="1"/>
</dbReference>
<evidence type="ECO:0000256" key="1">
    <source>
        <dbReference type="PROSITE-ProRule" id="PRU10141"/>
    </source>
</evidence>